<evidence type="ECO:0000256" key="1">
    <source>
        <dbReference type="SAM" id="Phobius"/>
    </source>
</evidence>
<dbReference type="EMBL" id="BDGJ01000168">
    <property type="protein sequence ID" value="GAW93659.1"/>
    <property type="molecule type" value="Genomic_DNA"/>
</dbReference>
<keyword evidence="3" id="KW-1185">Reference proteome</keyword>
<proteinExistence type="predicted"/>
<dbReference type="OrthoDB" id="5244042at2"/>
<keyword evidence="1" id="KW-1133">Transmembrane helix</keyword>
<protein>
    <recommendedName>
        <fullName evidence="4">DUF4446 domain-containing protein</fullName>
    </recommendedName>
</protein>
<dbReference type="InterPro" id="IPR027981">
    <property type="entry name" value="DUF4446"/>
</dbReference>
<dbReference type="Pfam" id="PF14584">
    <property type="entry name" value="DUF4446"/>
    <property type="match status" value="1"/>
</dbReference>
<keyword evidence="1" id="KW-0812">Transmembrane</keyword>
<dbReference type="Proteomes" id="UP000197032">
    <property type="component" value="Unassembled WGS sequence"/>
</dbReference>
<sequence length="183" mass="20752">MDSGIIGLIEKNIGLWFAIQSVIIAVMLLFLIMLGLRFRSLRYRYERLMRGAKGISLEKRIGEYADIAVENKEKTENLEQQLLHIKQTLARSVQHIGLVRFNAFPEVGSNLSFALALLDQEGNGVVISSIYGREETRIFTKPVVNGDSIYHLSEEEKQAINEAMVGDIGGYRNDQVQKPRRSR</sequence>
<organism evidence="2 3">
    <name type="scientific">Calderihabitans maritimus</name>
    <dbReference type="NCBI Taxonomy" id="1246530"/>
    <lineage>
        <taxon>Bacteria</taxon>
        <taxon>Bacillati</taxon>
        <taxon>Bacillota</taxon>
        <taxon>Clostridia</taxon>
        <taxon>Neomoorellales</taxon>
        <taxon>Calderihabitantaceae</taxon>
        <taxon>Calderihabitans</taxon>
    </lineage>
</organism>
<evidence type="ECO:0000313" key="2">
    <source>
        <dbReference type="EMBL" id="GAW93659.1"/>
    </source>
</evidence>
<dbReference type="AlphaFoldDB" id="A0A1Z5HVT4"/>
<comment type="caution">
    <text evidence="2">The sequence shown here is derived from an EMBL/GenBank/DDBJ whole genome shotgun (WGS) entry which is preliminary data.</text>
</comment>
<dbReference type="RefSeq" id="WP_088554748.1">
    <property type="nucleotide sequence ID" value="NZ_BDGJ01000168.1"/>
</dbReference>
<gene>
    <name evidence="2" type="ORF">KKC1_27870</name>
</gene>
<feature type="transmembrane region" description="Helical" evidence="1">
    <location>
        <begin position="13"/>
        <end position="36"/>
    </location>
</feature>
<name>A0A1Z5HVT4_9FIRM</name>
<evidence type="ECO:0008006" key="4">
    <source>
        <dbReference type="Google" id="ProtNLM"/>
    </source>
</evidence>
<evidence type="ECO:0000313" key="3">
    <source>
        <dbReference type="Proteomes" id="UP000197032"/>
    </source>
</evidence>
<keyword evidence="1" id="KW-0472">Membrane</keyword>
<reference evidence="3" key="1">
    <citation type="journal article" date="2017" name="Appl. Environ. Microbiol.">
        <title>Genomic analysis of Calderihabitans maritimus KKC1, a thermophilic hydrogenogenic carboxydotrophic bacterium isolated from marine sediment.</title>
        <authorList>
            <person name="Omae K."/>
            <person name="Yoneda Y."/>
            <person name="Fukuyama Y."/>
            <person name="Yoshida T."/>
            <person name="Sako Y."/>
        </authorList>
    </citation>
    <scope>NUCLEOTIDE SEQUENCE [LARGE SCALE GENOMIC DNA]</scope>
    <source>
        <strain evidence="3">KKC1</strain>
    </source>
</reference>
<accession>A0A1Z5HVT4</accession>